<evidence type="ECO:0000256" key="16">
    <source>
        <dbReference type="ARBA" id="ARBA00048679"/>
    </source>
</evidence>
<dbReference type="OrthoDB" id="10258631at2759"/>
<dbReference type="Pfam" id="PF01163">
    <property type="entry name" value="RIO1"/>
    <property type="match status" value="1"/>
</dbReference>
<dbReference type="InterPro" id="IPR018934">
    <property type="entry name" value="RIO_dom"/>
</dbReference>
<comment type="subcellular location">
    <subcellularLocation>
        <location evidence="2">Cytoplasm</location>
    </subcellularLocation>
</comment>
<evidence type="ECO:0000259" key="22">
    <source>
        <dbReference type="SMART" id="SM00090"/>
    </source>
</evidence>
<evidence type="ECO:0000256" key="17">
    <source>
        <dbReference type="ARBA" id="ARBA00064676"/>
    </source>
</evidence>
<dbReference type="FunFam" id="1.10.510.10:FF:000307">
    <property type="entry name" value="Serine/threonine-protein kinase RIO2"/>
    <property type="match status" value="1"/>
</dbReference>
<evidence type="ECO:0000256" key="14">
    <source>
        <dbReference type="ARBA" id="ARBA00022842"/>
    </source>
</evidence>
<comment type="catalytic activity">
    <reaction evidence="15">
        <text>L-threonyl-[protein] + ATP = O-phospho-L-threonyl-[protein] + ADP + H(+)</text>
        <dbReference type="Rhea" id="RHEA:46608"/>
        <dbReference type="Rhea" id="RHEA-COMP:11060"/>
        <dbReference type="Rhea" id="RHEA-COMP:11605"/>
        <dbReference type="ChEBI" id="CHEBI:15378"/>
        <dbReference type="ChEBI" id="CHEBI:30013"/>
        <dbReference type="ChEBI" id="CHEBI:30616"/>
        <dbReference type="ChEBI" id="CHEBI:61977"/>
        <dbReference type="ChEBI" id="CHEBI:456216"/>
        <dbReference type="EC" id="2.7.11.1"/>
    </reaction>
</comment>
<feature type="region of interest" description="Disordered" evidence="21">
    <location>
        <begin position="323"/>
        <end position="347"/>
    </location>
</feature>
<dbReference type="InterPro" id="IPR030484">
    <property type="entry name" value="Rio2"/>
</dbReference>
<dbReference type="Gene3D" id="1.10.10.10">
    <property type="entry name" value="Winged helix-like DNA-binding domain superfamily/Winged helix DNA-binding domain"/>
    <property type="match status" value="1"/>
</dbReference>
<evidence type="ECO:0000256" key="13">
    <source>
        <dbReference type="ARBA" id="ARBA00022840"/>
    </source>
</evidence>
<evidence type="ECO:0000256" key="3">
    <source>
        <dbReference type="ARBA" id="ARBA00009196"/>
    </source>
</evidence>
<dbReference type="CDD" id="cd05144">
    <property type="entry name" value="RIO2_C"/>
    <property type="match status" value="1"/>
</dbReference>
<accession>A0A8X6GVP2</accession>
<dbReference type="InterPro" id="IPR036390">
    <property type="entry name" value="WH_DNA-bd_sf"/>
</dbReference>
<keyword evidence="8" id="KW-0597">Phosphoprotein</keyword>
<dbReference type="Gene3D" id="1.10.510.10">
    <property type="entry name" value="Transferase(Phosphotransferase) domain 1"/>
    <property type="match status" value="1"/>
</dbReference>
<dbReference type="Gene3D" id="3.30.200.20">
    <property type="entry name" value="Phosphorylase Kinase, domain 1"/>
    <property type="match status" value="1"/>
</dbReference>
<name>A0A8X6GVP2_TRICU</name>
<evidence type="ECO:0000256" key="11">
    <source>
        <dbReference type="ARBA" id="ARBA00022741"/>
    </source>
</evidence>
<comment type="caution">
    <text evidence="23">The sequence shown here is derived from an EMBL/GenBank/DDBJ whole genome shotgun (WGS) entry which is preliminary data.</text>
</comment>
<evidence type="ECO:0000256" key="21">
    <source>
        <dbReference type="SAM" id="MobiDB-lite"/>
    </source>
</evidence>
<protein>
    <recommendedName>
        <fullName evidence="18">Serine/threonine-protein kinase RIO2</fullName>
        <ecNumber evidence="4">2.7.11.1</ecNumber>
    </recommendedName>
    <alternativeName>
        <fullName evidence="20">RIO kinase 2</fullName>
    </alternativeName>
    <alternativeName>
        <fullName evidence="19">Serine/threonine-protein kinase rio2</fullName>
    </alternativeName>
</protein>
<feature type="domain" description="RIO kinase" evidence="22">
    <location>
        <begin position="66"/>
        <end position="292"/>
    </location>
</feature>
<keyword evidence="9" id="KW-0808">Transferase</keyword>
<keyword evidence="11" id="KW-0547">Nucleotide-binding</keyword>
<keyword evidence="6" id="KW-0690">Ribosome biogenesis</keyword>
<evidence type="ECO:0000256" key="12">
    <source>
        <dbReference type="ARBA" id="ARBA00022777"/>
    </source>
</evidence>
<dbReference type="GO" id="GO:0004674">
    <property type="term" value="F:protein serine/threonine kinase activity"/>
    <property type="evidence" value="ECO:0007669"/>
    <property type="project" value="UniProtKB-KW"/>
</dbReference>
<dbReference type="SUPFAM" id="SSF56112">
    <property type="entry name" value="Protein kinase-like (PK-like)"/>
    <property type="match status" value="1"/>
</dbReference>
<dbReference type="InterPro" id="IPR036388">
    <property type="entry name" value="WH-like_DNA-bd_sf"/>
</dbReference>
<keyword evidence="12" id="KW-0418">Kinase</keyword>
<dbReference type="InterPro" id="IPR000687">
    <property type="entry name" value="RIO_kinase"/>
</dbReference>
<dbReference type="InterPro" id="IPR015285">
    <property type="entry name" value="RIO2_wHTH_N"/>
</dbReference>
<evidence type="ECO:0000256" key="6">
    <source>
        <dbReference type="ARBA" id="ARBA00022517"/>
    </source>
</evidence>
<evidence type="ECO:0000256" key="4">
    <source>
        <dbReference type="ARBA" id="ARBA00012513"/>
    </source>
</evidence>
<dbReference type="GO" id="GO:0005634">
    <property type="term" value="C:nucleus"/>
    <property type="evidence" value="ECO:0007669"/>
    <property type="project" value="TreeGrafter"/>
</dbReference>
<evidence type="ECO:0000256" key="5">
    <source>
        <dbReference type="ARBA" id="ARBA00022490"/>
    </source>
</evidence>
<gene>
    <name evidence="23" type="primary">RIOK2</name>
    <name evidence="23" type="ORF">TNCT_676531</name>
</gene>
<feature type="compositionally biased region" description="Acidic residues" evidence="21">
    <location>
        <begin position="325"/>
        <end position="339"/>
    </location>
</feature>
<comment type="subunit">
    <text evidence="17">Associated with late 40S pre-ribosomal particles. Interacts with PLK1 (via its N-terminus).</text>
</comment>
<comment type="catalytic activity">
    <reaction evidence="16">
        <text>L-seryl-[protein] + ATP = O-phospho-L-seryl-[protein] + ADP + H(+)</text>
        <dbReference type="Rhea" id="RHEA:17989"/>
        <dbReference type="Rhea" id="RHEA-COMP:9863"/>
        <dbReference type="Rhea" id="RHEA-COMP:11604"/>
        <dbReference type="ChEBI" id="CHEBI:15378"/>
        <dbReference type="ChEBI" id="CHEBI:29999"/>
        <dbReference type="ChEBI" id="CHEBI:30616"/>
        <dbReference type="ChEBI" id="CHEBI:83421"/>
        <dbReference type="ChEBI" id="CHEBI:456216"/>
        <dbReference type="EC" id="2.7.11.1"/>
    </reaction>
</comment>
<dbReference type="GO" id="GO:0005829">
    <property type="term" value="C:cytosol"/>
    <property type="evidence" value="ECO:0007669"/>
    <property type="project" value="TreeGrafter"/>
</dbReference>
<dbReference type="Pfam" id="PF09202">
    <property type="entry name" value="Rio2_N"/>
    <property type="match status" value="1"/>
</dbReference>
<dbReference type="EMBL" id="BMAO01026743">
    <property type="protein sequence ID" value="GFR12118.1"/>
    <property type="molecule type" value="Genomic_DNA"/>
</dbReference>
<dbReference type="GO" id="GO:0030490">
    <property type="term" value="P:maturation of SSU-rRNA"/>
    <property type="evidence" value="ECO:0007669"/>
    <property type="project" value="TreeGrafter"/>
</dbReference>
<dbReference type="FunFam" id="1.10.10.10:FF:000053">
    <property type="entry name" value="Serine/threonine-protein kinase RIO2"/>
    <property type="match status" value="1"/>
</dbReference>
<keyword evidence="13" id="KW-0067">ATP-binding</keyword>
<evidence type="ECO:0000256" key="19">
    <source>
        <dbReference type="ARBA" id="ARBA00068837"/>
    </source>
</evidence>
<dbReference type="PANTHER" id="PTHR45852">
    <property type="entry name" value="SER/THR-PROTEIN KINASE RIO2"/>
    <property type="match status" value="1"/>
</dbReference>
<proteinExistence type="inferred from homology"/>
<dbReference type="Proteomes" id="UP000887116">
    <property type="component" value="Unassembled WGS sequence"/>
</dbReference>
<evidence type="ECO:0000256" key="2">
    <source>
        <dbReference type="ARBA" id="ARBA00004496"/>
    </source>
</evidence>
<keyword evidence="14" id="KW-0460">Magnesium</keyword>
<dbReference type="AlphaFoldDB" id="A0A8X6GVP2"/>
<dbReference type="EC" id="2.7.11.1" evidence="4"/>
<evidence type="ECO:0000256" key="18">
    <source>
        <dbReference type="ARBA" id="ARBA00068353"/>
    </source>
</evidence>
<dbReference type="GO" id="GO:0030688">
    <property type="term" value="C:preribosome, small subunit precursor"/>
    <property type="evidence" value="ECO:0007669"/>
    <property type="project" value="TreeGrafter"/>
</dbReference>
<sequence length="542" mass="62935">MGKLNVAILRYLTSEDFRSLTAIEMGMKNHELVPGSLVASIANLPQGGIYKRLLNLTKHRLSVYERGKRYDGYRLTNTGYDYLALRALASRNVVSSFGNQIGTGKESDIFLVADQDGKEMVLKIHRLGRTSFRKIKEKRDYHKHRNSASWIYLSRLAAVKEFAFMQALHDRGFPVPKPYDFNRHCVVMEVIKGFPLCQVHYVKDVPALYEEIMDLLINLANHGLIHSDFNEFNLILNDEDHITLIDFPQMVSTSHPNAEWYFDRDVSCVREFFRKRFNYESELYPTFQEISREDTLDLTTSASGYAKDVQEILNEALEMMKEEVQESENDEDVETNTEEDSIKHTPSKTENLFERYLNDSLENLKENNFLPPENVEINTEEDSIKHTPSKTGNLLERYLNDSLGTLKENKFLPPENDELLSELNLEKINISEGNKYCSENDIEKHAELEKGEQAELQKNEHIETENQPEMVLKLKKTKTFSTRSVSTIPPEEVKARLRQQMKKKQDKMVKGRINVKGDASAILRRRKENKVNIKQTMDFFEW</sequence>
<keyword evidence="5" id="KW-0963">Cytoplasm</keyword>
<comment type="similarity">
    <text evidence="3">Belongs to the protein kinase superfamily. RIO-type Ser/Thr kinase family.</text>
</comment>
<evidence type="ECO:0000256" key="8">
    <source>
        <dbReference type="ARBA" id="ARBA00022553"/>
    </source>
</evidence>
<comment type="cofactor">
    <cofactor evidence="1">
        <name>Mg(2+)</name>
        <dbReference type="ChEBI" id="CHEBI:18420"/>
    </cofactor>
</comment>
<dbReference type="InterPro" id="IPR011009">
    <property type="entry name" value="Kinase-like_dom_sf"/>
</dbReference>
<keyword evidence="10" id="KW-0479">Metal-binding</keyword>
<evidence type="ECO:0000313" key="23">
    <source>
        <dbReference type="EMBL" id="GFR12118.1"/>
    </source>
</evidence>
<evidence type="ECO:0000256" key="15">
    <source>
        <dbReference type="ARBA" id="ARBA00047899"/>
    </source>
</evidence>
<keyword evidence="24" id="KW-1185">Reference proteome</keyword>
<evidence type="ECO:0000256" key="10">
    <source>
        <dbReference type="ARBA" id="ARBA00022723"/>
    </source>
</evidence>
<evidence type="ECO:0000256" key="9">
    <source>
        <dbReference type="ARBA" id="ARBA00022679"/>
    </source>
</evidence>
<evidence type="ECO:0000313" key="24">
    <source>
        <dbReference type="Proteomes" id="UP000887116"/>
    </source>
</evidence>
<evidence type="ECO:0000256" key="20">
    <source>
        <dbReference type="ARBA" id="ARBA00076005"/>
    </source>
</evidence>
<evidence type="ECO:0000256" key="7">
    <source>
        <dbReference type="ARBA" id="ARBA00022527"/>
    </source>
</evidence>
<dbReference type="GO" id="GO:0005524">
    <property type="term" value="F:ATP binding"/>
    <property type="evidence" value="ECO:0007669"/>
    <property type="project" value="UniProtKB-KW"/>
</dbReference>
<dbReference type="PANTHER" id="PTHR45852:SF1">
    <property type="entry name" value="SERINE_THREONINE-PROTEIN KINASE RIO2"/>
    <property type="match status" value="1"/>
</dbReference>
<dbReference type="SUPFAM" id="SSF46785">
    <property type="entry name" value="Winged helix' DNA-binding domain"/>
    <property type="match status" value="1"/>
</dbReference>
<dbReference type="GO" id="GO:0046872">
    <property type="term" value="F:metal ion binding"/>
    <property type="evidence" value="ECO:0007669"/>
    <property type="project" value="UniProtKB-KW"/>
</dbReference>
<evidence type="ECO:0000256" key="1">
    <source>
        <dbReference type="ARBA" id="ARBA00001946"/>
    </source>
</evidence>
<reference evidence="23" key="1">
    <citation type="submission" date="2020-07" db="EMBL/GenBank/DDBJ databases">
        <title>Multicomponent nature underlies the extraordinary mechanical properties of spider dragline silk.</title>
        <authorList>
            <person name="Kono N."/>
            <person name="Nakamura H."/>
            <person name="Mori M."/>
            <person name="Yoshida Y."/>
            <person name="Ohtoshi R."/>
            <person name="Malay A.D."/>
            <person name="Moran D.A.P."/>
            <person name="Tomita M."/>
            <person name="Numata K."/>
            <person name="Arakawa K."/>
        </authorList>
    </citation>
    <scope>NUCLEOTIDE SEQUENCE</scope>
</reference>
<keyword evidence="7" id="KW-0723">Serine/threonine-protein kinase</keyword>
<dbReference type="FunFam" id="3.30.200.20:FF:000052">
    <property type="entry name" value="Serine/threonine-protein kinase RIO2"/>
    <property type="match status" value="1"/>
</dbReference>
<organism evidence="23 24">
    <name type="scientific">Trichonephila clavata</name>
    <name type="common">Joro spider</name>
    <name type="synonym">Nephila clavata</name>
    <dbReference type="NCBI Taxonomy" id="2740835"/>
    <lineage>
        <taxon>Eukaryota</taxon>
        <taxon>Metazoa</taxon>
        <taxon>Ecdysozoa</taxon>
        <taxon>Arthropoda</taxon>
        <taxon>Chelicerata</taxon>
        <taxon>Arachnida</taxon>
        <taxon>Araneae</taxon>
        <taxon>Araneomorphae</taxon>
        <taxon>Entelegynae</taxon>
        <taxon>Araneoidea</taxon>
        <taxon>Nephilidae</taxon>
        <taxon>Trichonephila</taxon>
    </lineage>
</organism>
<dbReference type="SMART" id="SM00090">
    <property type="entry name" value="RIO"/>
    <property type="match status" value="1"/>
</dbReference>